<accession>A0ACC5XRL0</accession>
<protein>
    <submittedName>
        <fullName evidence="1">Uncharacterized protein</fullName>
    </submittedName>
</protein>
<evidence type="ECO:0000313" key="2">
    <source>
        <dbReference type="Proteomes" id="UP000829447"/>
    </source>
</evidence>
<name>A0ACC5XRL0_PANGG</name>
<keyword evidence="2" id="KW-1185">Reference proteome</keyword>
<reference evidence="1 2" key="1">
    <citation type="journal article" date="2022" name="bioRxiv">
        <title>An ancient truncated duplication of the anti-Mullerian hormone receptor type 2 gene is a potential conserved master sex determinant in the Pangasiidae catfish family.</title>
        <authorList>
            <person name="Wen M."/>
            <person name="Pan Q."/>
            <person name="Jouanno E."/>
            <person name="Montfort J."/>
            <person name="Zahm M."/>
            <person name="Cabau C."/>
            <person name="Klopp C."/>
            <person name="Iampietro C."/>
            <person name="Roques C."/>
            <person name="Bouchez O."/>
            <person name="Castinel A."/>
            <person name="Donnadieu C."/>
            <person name="Parrinello H."/>
            <person name="Poncet C."/>
            <person name="Belmonte E."/>
            <person name="Gautier V."/>
            <person name="Avarre J.-C."/>
            <person name="Dugue R."/>
            <person name="Gustiano R."/>
            <person name="Ha T.T.T."/>
            <person name="Campet M."/>
            <person name="Sriphairoj K."/>
            <person name="Ribolli J."/>
            <person name="de Almeida F.L."/>
            <person name="Desvignes T."/>
            <person name="Postlethwait J.H."/>
            <person name="Bucao C.F."/>
            <person name="Robinson-Rechavi M."/>
            <person name="Bobe J."/>
            <person name="Herpin A."/>
            <person name="Guiguen Y."/>
        </authorList>
    </citation>
    <scope>NUCLEOTIDE SEQUENCE [LARGE SCALE GENOMIC DNA]</scope>
    <source>
        <strain evidence="1">YG-Dec2019</strain>
    </source>
</reference>
<comment type="caution">
    <text evidence="1">The sequence shown here is derived from an EMBL/GenBank/DDBJ whole genome shotgun (WGS) entry which is preliminary data.</text>
</comment>
<sequence>MEIHSCALWAAWLDISHVSMTPGVSIMVMFLPSKTLFFFIQLAVTDAGDASTLKASSPRMVFPDALFPAPVFPTNISLSS</sequence>
<organism evidence="1 2">
    <name type="scientific">Pangasianodon gigas</name>
    <name type="common">Mekong giant catfish</name>
    <name type="synonym">Pangasius gigas</name>
    <dbReference type="NCBI Taxonomy" id="30993"/>
    <lineage>
        <taxon>Eukaryota</taxon>
        <taxon>Metazoa</taxon>
        <taxon>Chordata</taxon>
        <taxon>Craniata</taxon>
        <taxon>Vertebrata</taxon>
        <taxon>Euteleostomi</taxon>
        <taxon>Actinopterygii</taxon>
        <taxon>Neopterygii</taxon>
        <taxon>Teleostei</taxon>
        <taxon>Ostariophysi</taxon>
        <taxon>Siluriformes</taxon>
        <taxon>Pangasiidae</taxon>
        <taxon>Pangasianodon</taxon>
    </lineage>
</organism>
<dbReference type="EMBL" id="CM040479">
    <property type="protein sequence ID" value="MCI4393953.1"/>
    <property type="molecule type" value="Genomic_DNA"/>
</dbReference>
<dbReference type="Proteomes" id="UP000829447">
    <property type="component" value="Linkage Group LG26"/>
</dbReference>
<gene>
    <name evidence="1" type="ORF">PGIGA_G00163780</name>
</gene>
<proteinExistence type="predicted"/>
<evidence type="ECO:0000313" key="1">
    <source>
        <dbReference type="EMBL" id="MCI4393953.1"/>
    </source>
</evidence>